<dbReference type="EMBL" id="JAEAOA010002071">
    <property type="protein sequence ID" value="KAK3580471.1"/>
    <property type="molecule type" value="Genomic_DNA"/>
</dbReference>
<dbReference type="InterPro" id="IPR031981">
    <property type="entry name" value="MIEAP_C"/>
</dbReference>
<evidence type="ECO:0000256" key="3">
    <source>
        <dbReference type="ARBA" id="ARBA00004496"/>
    </source>
</evidence>
<keyword evidence="10" id="KW-0496">Mitochondrion</keyword>
<dbReference type="GO" id="GO:0008289">
    <property type="term" value="F:lipid binding"/>
    <property type="evidence" value="ECO:0007669"/>
    <property type="project" value="UniProtKB-KW"/>
</dbReference>
<protein>
    <recommendedName>
        <fullName evidence="5">Mitochondria-eating protein</fullName>
    </recommendedName>
    <alternativeName>
        <fullName evidence="12">Spermatogenesis-associated protein 18</fullName>
    </alternativeName>
</protein>
<evidence type="ECO:0000256" key="7">
    <source>
        <dbReference type="ARBA" id="ARBA00022787"/>
    </source>
</evidence>
<dbReference type="PANTHER" id="PTHR21771:SF1">
    <property type="entry name" value="MITOCHONDRIA-EATING PROTEIN"/>
    <property type="match status" value="1"/>
</dbReference>
<evidence type="ECO:0000256" key="6">
    <source>
        <dbReference type="ARBA" id="ARBA00022490"/>
    </source>
</evidence>
<feature type="region of interest" description="Disordered" evidence="14">
    <location>
        <begin position="70"/>
        <end position="92"/>
    </location>
</feature>
<evidence type="ECO:0000256" key="12">
    <source>
        <dbReference type="ARBA" id="ARBA00032687"/>
    </source>
</evidence>
<dbReference type="GO" id="GO:0005759">
    <property type="term" value="C:mitochondrial matrix"/>
    <property type="evidence" value="ECO:0007669"/>
    <property type="project" value="UniProtKB-SubCell"/>
</dbReference>
<evidence type="ECO:0000256" key="4">
    <source>
        <dbReference type="ARBA" id="ARBA00008233"/>
    </source>
</evidence>
<evidence type="ECO:0000256" key="5">
    <source>
        <dbReference type="ARBA" id="ARBA00019863"/>
    </source>
</evidence>
<feature type="domain" description="Mitochondria-eating protein C-terminal" evidence="15">
    <location>
        <begin position="178"/>
        <end position="250"/>
    </location>
</feature>
<sequence length="254" mass="28509">IMGCCPLSGSEDRADEAREHLISQNSAESHESVNCDGQEETIVQLKSTISEFEKLVEELKTEKQTLLTRLSEMSSVKPTHGDPNGADLSDPNRPDKLVEQFSELYDNQWTDSFQVLCERLGLSDEDAIQILLKIMMTVYDLCRQQVECQNKKLCRALSAFTGIEKIGDSLQSLVGSDVYIACQDYIAECIRVCWLMCINLPSMYISAETEEVFNPDLYTSYTKSGTKMSYVVWPALFQCENGPKLKKGIAQGTN</sequence>
<dbReference type="GO" id="GO:0035695">
    <property type="term" value="P:mitophagy by internal vacuole formation"/>
    <property type="evidence" value="ECO:0007669"/>
    <property type="project" value="TreeGrafter"/>
</dbReference>
<comment type="caution">
    <text evidence="16">The sequence shown here is derived from an EMBL/GenBank/DDBJ whole genome shotgun (WGS) entry which is preliminary data.</text>
</comment>
<comment type="subcellular location">
    <subcellularLocation>
        <location evidence="3">Cytoplasm</location>
    </subcellularLocation>
    <subcellularLocation>
        <location evidence="2">Mitochondrion matrix</location>
    </subcellularLocation>
    <subcellularLocation>
        <location evidence="1">Mitochondrion outer membrane</location>
    </subcellularLocation>
</comment>
<feature type="coiled-coil region" evidence="13">
    <location>
        <begin position="42"/>
        <end position="69"/>
    </location>
</feature>
<dbReference type="Pfam" id="PF16026">
    <property type="entry name" value="MIEAP"/>
    <property type="match status" value="1"/>
</dbReference>
<evidence type="ECO:0000256" key="2">
    <source>
        <dbReference type="ARBA" id="ARBA00004305"/>
    </source>
</evidence>
<organism evidence="16 17">
    <name type="scientific">Potamilus streckersoni</name>
    <dbReference type="NCBI Taxonomy" id="2493646"/>
    <lineage>
        <taxon>Eukaryota</taxon>
        <taxon>Metazoa</taxon>
        <taxon>Spiralia</taxon>
        <taxon>Lophotrochozoa</taxon>
        <taxon>Mollusca</taxon>
        <taxon>Bivalvia</taxon>
        <taxon>Autobranchia</taxon>
        <taxon>Heteroconchia</taxon>
        <taxon>Palaeoheterodonta</taxon>
        <taxon>Unionida</taxon>
        <taxon>Unionoidea</taxon>
        <taxon>Unionidae</taxon>
        <taxon>Ambleminae</taxon>
        <taxon>Lampsilini</taxon>
        <taxon>Potamilus</taxon>
    </lineage>
</organism>
<reference evidence="16" key="1">
    <citation type="journal article" date="2021" name="Genome Biol. Evol.">
        <title>A High-Quality Reference Genome for a Parasitic Bivalve with Doubly Uniparental Inheritance (Bivalvia: Unionida).</title>
        <authorList>
            <person name="Smith C.H."/>
        </authorList>
    </citation>
    <scope>NUCLEOTIDE SEQUENCE</scope>
    <source>
        <strain evidence="16">CHS0354</strain>
    </source>
</reference>
<dbReference type="InterPro" id="IPR026169">
    <property type="entry name" value="MIEAP"/>
</dbReference>
<dbReference type="Proteomes" id="UP001195483">
    <property type="component" value="Unassembled WGS sequence"/>
</dbReference>
<evidence type="ECO:0000259" key="15">
    <source>
        <dbReference type="Pfam" id="PF16026"/>
    </source>
</evidence>
<evidence type="ECO:0000313" key="16">
    <source>
        <dbReference type="EMBL" id="KAK3580471.1"/>
    </source>
</evidence>
<keyword evidence="17" id="KW-1185">Reference proteome</keyword>
<accession>A0AAE0VK05</accession>
<keyword evidence="9" id="KW-0446">Lipid-binding</keyword>
<evidence type="ECO:0000313" key="17">
    <source>
        <dbReference type="Proteomes" id="UP001195483"/>
    </source>
</evidence>
<evidence type="ECO:0000256" key="14">
    <source>
        <dbReference type="SAM" id="MobiDB-lite"/>
    </source>
</evidence>
<name>A0AAE0VK05_9BIVA</name>
<reference evidence="16" key="3">
    <citation type="submission" date="2023-05" db="EMBL/GenBank/DDBJ databases">
        <authorList>
            <person name="Smith C.H."/>
        </authorList>
    </citation>
    <scope>NUCLEOTIDE SEQUENCE</scope>
    <source>
        <strain evidence="16">CHS0354</strain>
        <tissue evidence="16">Mantle</tissue>
    </source>
</reference>
<proteinExistence type="inferred from homology"/>
<reference evidence="16" key="2">
    <citation type="journal article" date="2021" name="Genome Biol. Evol.">
        <title>Developing a high-quality reference genome for a parasitic bivalve with doubly uniparental inheritance (Bivalvia: Unionida).</title>
        <authorList>
            <person name="Smith C.H."/>
        </authorList>
    </citation>
    <scope>NUCLEOTIDE SEQUENCE</scope>
    <source>
        <strain evidence="16">CHS0354</strain>
        <tissue evidence="16">Mantle</tissue>
    </source>
</reference>
<feature type="non-terminal residue" evidence="16">
    <location>
        <position position="254"/>
    </location>
</feature>
<evidence type="ECO:0000256" key="10">
    <source>
        <dbReference type="ARBA" id="ARBA00023128"/>
    </source>
</evidence>
<keyword evidence="6" id="KW-0963">Cytoplasm</keyword>
<evidence type="ECO:0000256" key="13">
    <source>
        <dbReference type="SAM" id="Coils"/>
    </source>
</evidence>
<dbReference type="PANTHER" id="PTHR21771">
    <property type="entry name" value="MITOCHONDRIA-EATING PROTEIN-RELATED"/>
    <property type="match status" value="1"/>
</dbReference>
<dbReference type="AlphaFoldDB" id="A0AAE0VK05"/>
<dbReference type="GO" id="GO:0005741">
    <property type="term" value="C:mitochondrial outer membrane"/>
    <property type="evidence" value="ECO:0007669"/>
    <property type="project" value="UniProtKB-SubCell"/>
</dbReference>
<dbReference type="GO" id="GO:0035694">
    <property type="term" value="P:mitochondrial protein catabolic process"/>
    <property type="evidence" value="ECO:0007669"/>
    <property type="project" value="InterPro"/>
</dbReference>
<keyword evidence="11" id="KW-0472">Membrane</keyword>
<evidence type="ECO:0000256" key="8">
    <source>
        <dbReference type="ARBA" id="ARBA00023054"/>
    </source>
</evidence>
<comment type="similarity">
    <text evidence="4">Belongs to the MIEAP family.</text>
</comment>
<evidence type="ECO:0000256" key="1">
    <source>
        <dbReference type="ARBA" id="ARBA00004294"/>
    </source>
</evidence>
<keyword evidence="7" id="KW-1000">Mitochondrion outer membrane</keyword>
<gene>
    <name evidence="16" type="ORF">CHS0354_035515</name>
</gene>
<evidence type="ECO:0000256" key="11">
    <source>
        <dbReference type="ARBA" id="ARBA00023136"/>
    </source>
</evidence>
<evidence type="ECO:0000256" key="9">
    <source>
        <dbReference type="ARBA" id="ARBA00023121"/>
    </source>
</evidence>
<keyword evidence="8 13" id="KW-0175">Coiled coil</keyword>